<evidence type="ECO:0000313" key="1">
    <source>
        <dbReference type="EMBL" id="MCI19901.1"/>
    </source>
</evidence>
<name>A0A392Q6G5_9FABA</name>
<feature type="non-terminal residue" evidence="1">
    <location>
        <position position="1"/>
    </location>
</feature>
<dbReference type="AlphaFoldDB" id="A0A392Q6G5"/>
<dbReference type="EMBL" id="LXQA010117117">
    <property type="protein sequence ID" value="MCI19901.1"/>
    <property type="molecule type" value="Genomic_DNA"/>
</dbReference>
<accession>A0A392Q6G5</accession>
<keyword evidence="2" id="KW-1185">Reference proteome</keyword>
<evidence type="ECO:0000313" key="2">
    <source>
        <dbReference type="Proteomes" id="UP000265520"/>
    </source>
</evidence>
<organism evidence="1 2">
    <name type="scientific">Trifolium medium</name>
    <dbReference type="NCBI Taxonomy" id="97028"/>
    <lineage>
        <taxon>Eukaryota</taxon>
        <taxon>Viridiplantae</taxon>
        <taxon>Streptophyta</taxon>
        <taxon>Embryophyta</taxon>
        <taxon>Tracheophyta</taxon>
        <taxon>Spermatophyta</taxon>
        <taxon>Magnoliopsida</taxon>
        <taxon>eudicotyledons</taxon>
        <taxon>Gunneridae</taxon>
        <taxon>Pentapetalae</taxon>
        <taxon>rosids</taxon>
        <taxon>fabids</taxon>
        <taxon>Fabales</taxon>
        <taxon>Fabaceae</taxon>
        <taxon>Papilionoideae</taxon>
        <taxon>50 kb inversion clade</taxon>
        <taxon>NPAAA clade</taxon>
        <taxon>Hologalegina</taxon>
        <taxon>IRL clade</taxon>
        <taxon>Trifolieae</taxon>
        <taxon>Trifolium</taxon>
    </lineage>
</organism>
<dbReference type="Proteomes" id="UP000265520">
    <property type="component" value="Unassembled WGS sequence"/>
</dbReference>
<proteinExistence type="predicted"/>
<reference evidence="1 2" key="1">
    <citation type="journal article" date="2018" name="Front. Plant Sci.">
        <title>Red Clover (Trifolium pratense) and Zigzag Clover (T. medium) - A Picture of Genomic Similarities and Differences.</title>
        <authorList>
            <person name="Dluhosova J."/>
            <person name="Istvanek J."/>
            <person name="Nedelnik J."/>
            <person name="Repkova J."/>
        </authorList>
    </citation>
    <scope>NUCLEOTIDE SEQUENCE [LARGE SCALE GENOMIC DNA]</scope>
    <source>
        <strain evidence="2">cv. 10/8</strain>
        <tissue evidence="1">Leaf</tissue>
    </source>
</reference>
<sequence length="36" mass="3831">VFSNSGSALVALFIASKSQTVVVELWATVVVFHLPL</sequence>
<protein>
    <submittedName>
        <fullName evidence="1">Uncharacterized protein</fullName>
    </submittedName>
</protein>
<comment type="caution">
    <text evidence="1">The sequence shown here is derived from an EMBL/GenBank/DDBJ whole genome shotgun (WGS) entry which is preliminary data.</text>
</comment>